<evidence type="ECO:0000256" key="2">
    <source>
        <dbReference type="SAM" id="MobiDB-lite"/>
    </source>
</evidence>
<dbReference type="PANTHER" id="PTHR24216">
    <property type="entry name" value="PAXILLIN-RELATED"/>
    <property type="match status" value="1"/>
</dbReference>
<name>A0A1H2KWD0_9ACTN</name>
<proteinExistence type="predicted"/>
<evidence type="ECO:0000313" key="4">
    <source>
        <dbReference type="Proteomes" id="UP000182977"/>
    </source>
</evidence>
<keyword evidence="1" id="KW-0175">Coiled coil</keyword>
<feature type="coiled-coil region" evidence="1">
    <location>
        <begin position="579"/>
        <end position="665"/>
    </location>
</feature>
<reference evidence="4" key="1">
    <citation type="submission" date="2016-10" db="EMBL/GenBank/DDBJ databases">
        <authorList>
            <person name="Varghese N."/>
            <person name="Submissions S."/>
        </authorList>
    </citation>
    <scope>NUCLEOTIDE SEQUENCE [LARGE SCALE GENOMIC DNA]</scope>
    <source>
        <strain evidence="4">DSM 45079</strain>
    </source>
</reference>
<accession>A0A1H2KWD0</accession>
<dbReference type="AlphaFoldDB" id="A0A1H2KWD0"/>
<evidence type="ECO:0000256" key="1">
    <source>
        <dbReference type="SAM" id="Coils"/>
    </source>
</evidence>
<feature type="compositionally biased region" description="Low complexity" evidence="2">
    <location>
        <begin position="61"/>
        <end position="138"/>
    </location>
</feature>
<sequence>MTNTTGSPEHDDAVTPAAEVEPTAPESPGAAQPTPTPETVEATPTDAESTPAEAEAEPAEAEPAPAEAEAEPTAVQAEPEPAEPEAAPAASAEPEPARAEATPTDPEPAPAEAEAAPEPVAAEPASTDAAPDEATPAEPEAEPAEAEPAPAEAEAAQPAAVPTPADLAAVPAEPEPAEAEPAPAEPAAESAPPEPEPAAAESAPPEPEPAAAEAAPARPTPAPPVPTAADPAPTPSVPTPTAPTPAAPAAESTGPAAPTVASNEWGRVDESGEVYVRTAEGERSIGSWQVGKPEEALAFFIRKYEDLAVQVDLLETRLESGAAAPDDTAQGVAKVRAQLAEAHAIGDLAALSTRLDALDARIAERRAERRAARAKALEDARGRKEQIAQQAESIAEGSDWRNGADTLRGLLEEWKSLPRLDRATDDELWRRFSSARTHYTRRRKAHFSELAERRDEARVIKERILSEAEEISGSTDWGPTSRRYRELMSQWKAAGPAPRGVEDSLWKRFRAAQDTFFGARAAQQSQRDDEQQANLVVKEGILANAEALLPITDWKVARQQLRALQDRWEDAGHVPRDAMRSVEGRMRRVEDAIREAEQNEWQRSNPEARARAQATVTQLEASIADLESKAAKAREAGNDRKLREAEEAIEARKSWLEQAQQALEEFTS</sequence>
<feature type="compositionally biased region" description="Low complexity" evidence="2">
    <location>
        <begin position="30"/>
        <end position="53"/>
    </location>
</feature>
<dbReference type="Proteomes" id="UP000182977">
    <property type="component" value="Chromosome I"/>
</dbReference>
<dbReference type="EMBL" id="LT629791">
    <property type="protein sequence ID" value="SDU72852.1"/>
    <property type="molecule type" value="Genomic_DNA"/>
</dbReference>
<dbReference type="RefSeq" id="WP_231948582.1">
    <property type="nucleotide sequence ID" value="NZ_LT629791.1"/>
</dbReference>
<protein>
    <recommendedName>
        <fullName evidence="5">DUF349 domain-containing protein</fullName>
    </recommendedName>
</protein>
<feature type="compositionally biased region" description="Pro residues" evidence="2">
    <location>
        <begin position="218"/>
        <end position="246"/>
    </location>
</feature>
<feature type="compositionally biased region" description="Low complexity" evidence="2">
    <location>
        <begin position="179"/>
        <end position="217"/>
    </location>
</feature>
<dbReference type="PANTHER" id="PTHR24216:SF65">
    <property type="entry name" value="PAXILLIN-LIKE PROTEIN 1"/>
    <property type="match status" value="1"/>
</dbReference>
<feature type="coiled-coil region" evidence="1">
    <location>
        <begin position="348"/>
        <end position="375"/>
    </location>
</feature>
<organism evidence="3 4">
    <name type="scientific">Jiangella alkaliphila</name>
    <dbReference type="NCBI Taxonomy" id="419479"/>
    <lineage>
        <taxon>Bacteria</taxon>
        <taxon>Bacillati</taxon>
        <taxon>Actinomycetota</taxon>
        <taxon>Actinomycetes</taxon>
        <taxon>Jiangellales</taxon>
        <taxon>Jiangellaceae</taxon>
        <taxon>Jiangella</taxon>
    </lineage>
</organism>
<dbReference type="STRING" id="419479.SAMN04488563_4419"/>
<feature type="region of interest" description="Disordered" evidence="2">
    <location>
        <begin position="1"/>
        <end position="269"/>
    </location>
</feature>
<evidence type="ECO:0000313" key="3">
    <source>
        <dbReference type="EMBL" id="SDU72852.1"/>
    </source>
</evidence>
<gene>
    <name evidence="3" type="ORF">SAMN04488563_4419</name>
</gene>
<dbReference type="InterPro" id="IPR007139">
    <property type="entry name" value="DUF349"/>
</dbReference>
<keyword evidence="4" id="KW-1185">Reference proteome</keyword>
<dbReference type="Pfam" id="PF03993">
    <property type="entry name" value="DUF349"/>
    <property type="match status" value="3"/>
</dbReference>
<feature type="compositionally biased region" description="Low complexity" evidence="2">
    <location>
        <begin position="146"/>
        <end position="172"/>
    </location>
</feature>
<evidence type="ECO:0008006" key="5">
    <source>
        <dbReference type="Google" id="ProtNLM"/>
    </source>
</evidence>
<feature type="compositionally biased region" description="Low complexity" evidence="2">
    <location>
        <begin position="247"/>
        <end position="259"/>
    </location>
</feature>